<evidence type="ECO:0000259" key="8">
    <source>
        <dbReference type="PROSITE" id="PS50928"/>
    </source>
</evidence>
<comment type="similarity">
    <text evidence="7">Belongs to the binding-protein-dependent transport system permease family.</text>
</comment>
<feature type="transmembrane region" description="Helical" evidence="7">
    <location>
        <begin position="182"/>
        <end position="204"/>
    </location>
</feature>
<gene>
    <name evidence="9" type="ORF">DLM86_21360</name>
</gene>
<dbReference type="OrthoDB" id="9810086at2"/>
<evidence type="ECO:0000256" key="3">
    <source>
        <dbReference type="ARBA" id="ARBA00022475"/>
    </source>
</evidence>
<feature type="transmembrane region" description="Helical" evidence="7">
    <location>
        <begin position="74"/>
        <end position="97"/>
    </location>
</feature>
<name>A0A2V5JZ03_9BACL</name>
<evidence type="ECO:0000256" key="5">
    <source>
        <dbReference type="ARBA" id="ARBA00022989"/>
    </source>
</evidence>
<comment type="subcellular location">
    <subcellularLocation>
        <location evidence="1 7">Cell membrane</location>
        <topology evidence="1 7">Multi-pass membrane protein</topology>
    </subcellularLocation>
</comment>
<reference evidence="9 10" key="1">
    <citation type="submission" date="2018-05" db="EMBL/GenBank/DDBJ databases">
        <title>Paenibacillus flagellatus sp. nov., isolated from selenium mineral soil.</title>
        <authorList>
            <person name="Dai X."/>
        </authorList>
    </citation>
    <scope>NUCLEOTIDE SEQUENCE [LARGE SCALE GENOMIC DNA]</scope>
    <source>
        <strain evidence="9 10">DXL2</strain>
    </source>
</reference>
<evidence type="ECO:0000256" key="4">
    <source>
        <dbReference type="ARBA" id="ARBA00022692"/>
    </source>
</evidence>
<dbReference type="EMBL" id="QJVJ01000010">
    <property type="protein sequence ID" value="PYI52038.1"/>
    <property type="molecule type" value="Genomic_DNA"/>
</dbReference>
<dbReference type="Pfam" id="PF00528">
    <property type="entry name" value="BPD_transp_1"/>
    <property type="match status" value="1"/>
</dbReference>
<evidence type="ECO:0000256" key="2">
    <source>
        <dbReference type="ARBA" id="ARBA00022448"/>
    </source>
</evidence>
<dbReference type="CDD" id="cd06261">
    <property type="entry name" value="TM_PBP2"/>
    <property type="match status" value="1"/>
</dbReference>
<feature type="transmembrane region" description="Helical" evidence="7">
    <location>
        <begin position="109"/>
        <end position="128"/>
    </location>
</feature>
<evidence type="ECO:0000313" key="10">
    <source>
        <dbReference type="Proteomes" id="UP000247476"/>
    </source>
</evidence>
<dbReference type="Proteomes" id="UP000247476">
    <property type="component" value="Unassembled WGS sequence"/>
</dbReference>
<dbReference type="GO" id="GO:0055085">
    <property type="term" value="P:transmembrane transport"/>
    <property type="evidence" value="ECO:0007669"/>
    <property type="project" value="InterPro"/>
</dbReference>
<protein>
    <submittedName>
        <fullName evidence="9">ABC transporter permease</fullName>
    </submittedName>
</protein>
<accession>A0A2V5JZ03</accession>
<dbReference type="InterPro" id="IPR000515">
    <property type="entry name" value="MetI-like"/>
</dbReference>
<dbReference type="Gene3D" id="1.10.3720.10">
    <property type="entry name" value="MetI-like"/>
    <property type="match status" value="1"/>
</dbReference>
<keyword evidence="4 7" id="KW-0812">Transmembrane</keyword>
<dbReference type="InterPro" id="IPR035906">
    <property type="entry name" value="MetI-like_sf"/>
</dbReference>
<keyword evidence="5 7" id="KW-1133">Transmembrane helix</keyword>
<dbReference type="PROSITE" id="PS50928">
    <property type="entry name" value="ABC_TM1"/>
    <property type="match status" value="1"/>
</dbReference>
<dbReference type="SUPFAM" id="SSF161098">
    <property type="entry name" value="MetI-like"/>
    <property type="match status" value="1"/>
</dbReference>
<keyword evidence="2 7" id="KW-0813">Transport</keyword>
<proteinExistence type="inferred from homology"/>
<dbReference type="RefSeq" id="WP_110842109.1">
    <property type="nucleotide sequence ID" value="NZ_QJVJ01000010.1"/>
</dbReference>
<evidence type="ECO:0000256" key="1">
    <source>
        <dbReference type="ARBA" id="ARBA00004651"/>
    </source>
</evidence>
<evidence type="ECO:0000256" key="7">
    <source>
        <dbReference type="RuleBase" id="RU363032"/>
    </source>
</evidence>
<comment type="caution">
    <text evidence="9">The sequence shown here is derived from an EMBL/GenBank/DDBJ whole genome shotgun (WGS) entry which is preliminary data.</text>
</comment>
<keyword evidence="3" id="KW-1003">Cell membrane</keyword>
<dbReference type="PANTHER" id="PTHR43744">
    <property type="entry name" value="ABC TRANSPORTER PERMEASE PROTEIN MG189-RELATED-RELATED"/>
    <property type="match status" value="1"/>
</dbReference>
<evidence type="ECO:0000256" key="6">
    <source>
        <dbReference type="ARBA" id="ARBA00023136"/>
    </source>
</evidence>
<keyword evidence="10" id="KW-1185">Reference proteome</keyword>
<feature type="transmembrane region" description="Helical" evidence="7">
    <location>
        <begin position="140"/>
        <end position="161"/>
    </location>
</feature>
<dbReference type="PANTHER" id="PTHR43744:SF9">
    <property type="entry name" value="POLYGALACTURONAN_RHAMNOGALACTURONAN TRANSPORT SYSTEM PERMEASE PROTEIN YTCP"/>
    <property type="match status" value="1"/>
</dbReference>
<keyword evidence="6 7" id="KW-0472">Membrane</keyword>
<dbReference type="GO" id="GO:0005886">
    <property type="term" value="C:plasma membrane"/>
    <property type="evidence" value="ECO:0007669"/>
    <property type="project" value="UniProtKB-SubCell"/>
</dbReference>
<organism evidence="9 10">
    <name type="scientific">Paenibacillus flagellatus</name>
    <dbReference type="NCBI Taxonomy" id="2211139"/>
    <lineage>
        <taxon>Bacteria</taxon>
        <taxon>Bacillati</taxon>
        <taxon>Bacillota</taxon>
        <taxon>Bacilli</taxon>
        <taxon>Bacillales</taxon>
        <taxon>Paenibacillaceae</taxon>
        <taxon>Paenibacillus</taxon>
    </lineage>
</organism>
<feature type="domain" description="ABC transmembrane type-1" evidence="8">
    <location>
        <begin position="74"/>
        <end position="268"/>
    </location>
</feature>
<evidence type="ECO:0000313" key="9">
    <source>
        <dbReference type="EMBL" id="PYI52038.1"/>
    </source>
</evidence>
<sequence>MVNSASDRVFSRVSYAILAIVGLAAVIPMLYVFSVSLTPYGEVLKNGGYVLIPKSITFEAYRKLFETSNIMRSFYVTIFLTVAGTAVNLTLTALTAYGLSRKKLPMRSLFLYMIVFTLLFSGGIIPTYLIVKATGLLDSIWALILPNAISSFNVLLMKSFFENLPEELFESSRMDGATEFRILWQIVVPLSKPSLITIGLFYAVGHWNQFFSAIMYITDRTLYPLQVVVREILTMAQQPLENAENMVPTVTMQMSAVVVASLPVFIVYPFLQKHFTKGMLLGSVKG</sequence>
<feature type="transmembrane region" description="Helical" evidence="7">
    <location>
        <begin position="12"/>
        <end position="33"/>
    </location>
</feature>
<dbReference type="AlphaFoldDB" id="A0A2V5JZ03"/>
<feature type="transmembrane region" description="Helical" evidence="7">
    <location>
        <begin position="250"/>
        <end position="271"/>
    </location>
</feature>